<name>A0ABN7NEX1_TIMPD</name>
<dbReference type="SMART" id="SM00317">
    <property type="entry name" value="SET"/>
    <property type="match status" value="1"/>
</dbReference>
<comment type="subcellular location">
    <subcellularLocation>
        <location evidence="1">Nucleus</location>
    </subcellularLocation>
</comment>
<accession>A0ABN7NEX1</accession>
<dbReference type="InterPro" id="IPR003616">
    <property type="entry name" value="Post-SET_dom"/>
</dbReference>
<feature type="compositionally biased region" description="Polar residues" evidence="15">
    <location>
        <begin position="1015"/>
        <end position="1024"/>
    </location>
</feature>
<dbReference type="Gene3D" id="3.30.40.10">
    <property type="entry name" value="Zinc/RING finger domain, C3HC4 (zinc finger)"/>
    <property type="match status" value="3"/>
</dbReference>
<comment type="caution">
    <text evidence="21">The sequence shown here is derived from an EMBL/GenBank/DDBJ whole genome shotgun (WGS) entry which is preliminary data.</text>
</comment>
<feature type="domain" description="PHD-type" evidence="16">
    <location>
        <begin position="727"/>
        <end position="784"/>
    </location>
</feature>
<dbReference type="CDD" id="cd15664">
    <property type="entry name" value="ePHD_KMT2A_like"/>
    <property type="match status" value="1"/>
</dbReference>
<keyword evidence="4" id="KW-0949">S-adenosyl-L-methionine</keyword>
<evidence type="ECO:0000256" key="12">
    <source>
        <dbReference type="ARBA" id="ARBA00023163"/>
    </source>
</evidence>
<protein>
    <recommendedName>
        <fullName evidence="23">Histone-lysine N-methyltransferase trithorax</fullName>
    </recommendedName>
</protein>
<evidence type="ECO:0000256" key="3">
    <source>
        <dbReference type="ARBA" id="ARBA00022679"/>
    </source>
</evidence>
<evidence type="ECO:0000256" key="13">
    <source>
        <dbReference type="ARBA" id="ARBA00023242"/>
    </source>
</evidence>
<evidence type="ECO:0000259" key="20">
    <source>
        <dbReference type="PROSITE" id="PS51805"/>
    </source>
</evidence>
<feature type="compositionally biased region" description="Basic residues" evidence="15">
    <location>
        <begin position="476"/>
        <end position="489"/>
    </location>
</feature>
<dbReference type="SMART" id="SM00508">
    <property type="entry name" value="PostSET"/>
    <property type="match status" value="1"/>
</dbReference>
<keyword evidence="22" id="KW-1185">Reference proteome</keyword>
<dbReference type="InterPro" id="IPR019787">
    <property type="entry name" value="Znf_PHD-finger"/>
</dbReference>
<feature type="domain" description="PHD-type" evidence="20">
    <location>
        <begin position="1410"/>
        <end position="1518"/>
    </location>
</feature>
<keyword evidence="11" id="KW-0238">DNA-binding</keyword>
<evidence type="ECO:0000259" key="16">
    <source>
        <dbReference type="PROSITE" id="PS50016"/>
    </source>
</evidence>
<evidence type="ECO:0000259" key="18">
    <source>
        <dbReference type="PROSITE" id="PS50868"/>
    </source>
</evidence>
<keyword evidence="12" id="KW-0804">Transcription</keyword>
<feature type="compositionally biased region" description="Pro residues" evidence="15">
    <location>
        <begin position="2433"/>
        <end position="2472"/>
    </location>
</feature>
<feature type="domain" description="Nuclear receptor" evidence="19">
    <location>
        <begin position="249"/>
        <end position="352"/>
    </location>
</feature>
<keyword evidence="7 14" id="KW-0863">Zinc-finger</keyword>
<keyword evidence="5" id="KW-0479">Metal-binding</keyword>
<dbReference type="Pfam" id="PF05964">
    <property type="entry name" value="FYRN"/>
    <property type="match status" value="1"/>
</dbReference>
<feature type="domain" description="SET" evidence="17">
    <location>
        <begin position="2933"/>
        <end position="3049"/>
    </location>
</feature>
<feature type="region of interest" description="Disordered" evidence="15">
    <location>
        <begin position="2072"/>
        <end position="2096"/>
    </location>
</feature>
<keyword evidence="9" id="KW-0156">Chromatin regulator</keyword>
<dbReference type="Gene3D" id="2.170.270.10">
    <property type="entry name" value="SET domain"/>
    <property type="match status" value="1"/>
</dbReference>
<evidence type="ECO:0000256" key="14">
    <source>
        <dbReference type="PROSITE-ProRule" id="PRU00146"/>
    </source>
</evidence>
<dbReference type="InterPro" id="IPR003889">
    <property type="entry name" value="FYrich_C"/>
</dbReference>
<dbReference type="InterPro" id="IPR011011">
    <property type="entry name" value="Znf_FYVE_PHD"/>
</dbReference>
<dbReference type="Pfam" id="PF00856">
    <property type="entry name" value="SET"/>
    <property type="match status" value="1"/>
</dbReference>
<evidence type="ECO:0000256" key="8">
    <source>
        <dbReference type="ARBA" id="ARBA00022833"/>
    </source>
</evidence>
<evidence type="ECO:0008006" key="23">
    <source>
        <dbReference type="Google" id="ProtNLM"/>
    </source>
</evidence>
<dbReference type="PANTHER" id="PTHR45838">
    <property type="entry name" value="HISTONE-LYSINE-N-METHYLTRANSFERASE 2 KMT2 FAMILY MEMBER"/>
    <property type="match status" value="1"/>
</dbReference>
<dbReference type="CDD" id="cd19170">
    <property type="entry name" value="SET_KMT2A_2B"/>
    <property type="match status" value="1"/>
</dbReference>
<feature type="region of interest" description="Disordered" evidence="15">
    <location>
        <begin position="528"/>
        <end position="560"/>
    </location>
</feature>
<dbReference type="PROSITE" id="PS51543">
    <property type="entry name" value="FYRC"/>
    <property type="match status" value="1"/>
</dbReference>
<dbReference type="InterPro" id="IPR001214">
    <property type="entry name" value="SET_dom"/>
</dbReference>
<feature type="compositionally biased region" description="Basic and acidic residues" evidence="15">
    <location>
        <begin position="2078"/>
        <end position="2088"/>
    </location>
</feature>
<feature type="compositionally biased region" description="Basic residues" evidence="15">
    <location>
        <begin position="537"/>
        <end position="546"/>
    </location>
</feature>
<dbReference type="Pfam" id="PF13771">
    <property type="entry name" value="zf-HC5HC2H"/>
    <property type="match status" value="1"/>
</dbReference>
<evidence type="ECO:0000256" key="9">
    <source>
        <dbReference type="ARBA" id="ARBA00022853"/>
    </source>
</evidence>
<feature type="region of interest" description="Disordered" evidence="15">
    <location>
        <begin position="1015"/>
        <end position="1037"/>
    </location>
</feature>
<dbReference type="InterPro" id="IPR013083">
    <property type="entry name" value="Znf_RING/FYVE/PHD"/>
</dbReference>
<dbReference type="PROSITE" id="PS51542">
    <property type="entry name" value="FYRN"/>
    <property type="match status" value="1"/>
</dbReference>
<dbReference type="Gene3D" id="3.30.160.360">
    <property type="match status" value="2"/>
</dbReference>
<dbReference type="CDD" id="cd15506">
    <property type="entry name" value="PHD1_KMT2A_like"/>
    <property type="match status" value="1"/>
</dbReference>
<feature type="region of interest" description="Disordered" evidence="15">
    <location>
        <begin position="1895"/>
        <end position="1917"/>
    </location>
</feature>
<keyword evidence="13" id="KW-0539">Nucleus</keyword>
<feature type="region of interest" description="Disordered" evidence="15">
    <location>
        <begin position="1961"/>
        <end position="1981"/>
    </location>
</feature>
<evidence type="ECO:0000256" key="10">
    <source>
        <dbReference type="ARBA" id="ARBA00023015"/>
    </source>
</evidence>
<dbReference type="InterPro" id="IPR046341">
    <property type="entry name" value="SET_dom_sf"/>
</dbReference>
<keyword evidence="2" id="KW-0489">Methyltransferase</keyword>
<keyword evidence="8" id="KW-0862">Zinc</keyword>
<dbReference type="PROSITE" id="PS50280">
    <property type="entry name" value="SET"/>
    <property type="match status" value="1"/>
</dbReference>
<evidence type="ECO:0000256" key="11">
    <source>
        <dbReference type="ARBA" id="ARBA00023125"/>
    </source>
</evidence>
<feature type="compositionally biased region" description="Low complexity" evidence="15">
    <location>
        <begin position="158"/>
        <end position="175"/>
    </location>
</feature>
<dbReference type="CDD" id="cd15508">
    <property type="entry name" value="PHD3_KMT2A_like"/>
    <property type="match status" value="1"/>
</dbReference>
<feature type="domain" description="Post-SET" evidence="18">
    <location>
        <begin position="3055"/>
        <end position="3071"/>
    </location>
</feature>
<dbReference type="SMART" id="SM00541">
    <property type="entry name" value="FYRN"/>
    <property type="match status" value="1"/>
</dbReference>
<dbReference type="SMART" id="SM00542">
    <property type="entry name" value="FYRC"/>
    <property type="match status" value="1"/>
</dbReference>
<dbReference type="EMBL" id="CAJPIN010001310">
    <property type="protein sequence ID" value="CAG2054425.1"/>
    <property type="molecule type" value="Genomic_DNA"/>
</dbReference>
<proteinExistence type="predicted"/>
<feature type="region of interest" description="Disordered" evidence="15">
    <location>
        <begin position="2426"/>
        <end position="2477"/>
    </location>
</feature>
<dbReference type="SMART" id="SM00249">
    <property type="entry name" value="PHD"/>
    <property type="match status" value="3"/>
</dbReference>
<evidence type="ECO:0000313" key="21">
    <source>
        <dbReference type="EMBL" id="CAG2054425.1"/>
    </source>
</evidence>
<feature type="compositionally biased region" description="Basic residues" evidence="15">
    <location>
        <begin position="443"/>
        <end position="461"/>
    </location>
</feature>
<feature type="compositionally biased region" description="Polar residues" evidence="15">
    <location>
        <begin position="2736"/>
        <end position="2745"/>
    </location>
</feature>
<gene>
    <name evidence="21" type="ORF">TPAB3V08_LOCUS1453</name>
</gene>
<dbReference type="PROSITE" id="PS51030">
    <property type="entry name" value="NUCLEAR_REC_DBD_2"/>
    <property type="match status" value="1"/>
</dbReference>
<dbReference type="InterPro" id="IPR034732">
    <property type="entry name" value="EPHD"/>
</dbReference>
<feature type="region of interest" description="Disordered" evidence="15">
    <location>
        <begin position="107"/>
        <end position="198"/>
    </location>
</feature>
<evidence type="ECO:0000256" key="1">
    <source>
        <dbReference type="ARBA" id="ARBA00004123"/>
    </source>
</evidence>
<dbReference type="InterPro" id="IPR047219">
    <property type="entry name" value="KMT2A_2B_SET"/>
</dbReference>
<sequence length="3071" mass="342598">MGKFPGKPSKTLNRKRVKVENCPVSQENDSLKAAENIYLRLAVFNEIFGNDKQAGRQFNGFTSQEIELAISLVKKTYSKDLDVDCKLNENKNVRLWDSFSKELQNLPSDSKFRPNVSKSEKTNNSEETDDESFDVGGKKNGIGTSKIPLKSSLHSDTSRSIQSSSKDTSKSSDSIVCDDESCDSDELTEYDPSKKSLDPSLWSCSSGGKVILRKARLKLKSPVAKSIVDGPFSATTSRPSSASSSTPGTVICGVCGAVRFYRFVKQARKFKILCCESCRKFISKIMRRQMEAMPPVGCQRGDGKCTVPPILRSQQWRATNKKISCAYKARCPACWLKMCLQAFQMPQNLHKKLTRMLPSFMRKPPFIYIKQEKTSTASAQEESAEITGSSLNHFIKLEPFHDEEMNDKRHKRKAALDSFIKITPNRQVEEKKKKKRVDAIGSHKQKRLTHIRTSKILKKAAKNLSKSKEDKFSSRSLKKKAKEKNKKVNGSKCQELKGPRVKHVCRSASIVLGQSQATFPPKIIEKKPVKSMQRSVKVPKKNKSHSNHVADKHSAKHETERIQNNHIKSEANTLGMESSQPVYEIASISSGVSTRETSPLPVVRSKVVKQPAPVLPPLLTSDSQHLAPGIRAVVAPQLTLACTATERLKQSWLNLQVERITINLNLRLERYTLTCVLVLVRTLPISNISNVPEPQLQICIDFWESYDPEEVSNTGFALIGSEPFSVRALCFLCGSAGHEKLIHCASCCEPYHPFCVEDGYCRSSLANCADEWRCDWVCRRCTMCHSCGQGLGQQVSCQRCHKIYHIECLGTDRITSRVHSPDRPWMMECGQCKSWVHAKCEGLSDEKYQVLSYLPESVEFVCRLCCTLPPAPWWFAVEEELKAGFLGVLKAISKNRKACALLKWSPKKKCMCKSPIFNKTIDSQERSEHSDSSLEDLNSVNLGNQEVISAKGLKKSLFVESEEIKNSCNLTPQVKVGQEDQSYDSKLVDNSTIISEEKSSSTKCFDDLVNRGIKNSISSDSHNNTNKESKNITDGNLLGDSLSYTENNISSETVLKDDKNFDYPGTHGSLIVKFKKMYPEEIYVTRSNAKIDHQSSSANNKLPLSDHPHSFEVEGIDPGIIFSKYSSSDITETDGSVKNQRQQFLLKDYAACVKNVYTKPVISSPISIQVEDQLSGLSPDSTFSDVCLKSPNKTLMVSMATPPSDSGIGSTDDELKLSTEEETEEVKDGLAEIDFISNVECALPTKLTPTKQLEPVVVPDKSPLGLDASKTEGFAASRDCYCVEASSGKLTPTLLRIRKKISSNEYSSLLQFHQEMEHIINVTHHLDLVKTYHSALIEVFPWFDPKLAKVSSKNTGKSILIASPSKSGEHPSDKPLLEDSQENLCREVSKFNPPKGDLKYYYSDHIVEDMRTCMFCKGLGDGLPTREGRLLYCGQNGWTHANCALWSAEVFEEIDGSLQNVHSAISRGRMIRCRLCGKKGASVGCCTRNCAETYHFYCALKNKCALMDDKTVFCPSHRKDASGKRLTEGSDFDLARPIYVELDRKKKKYVEPNIVRFMIGSLIVENLGEFVARVSDNSEAIIPMEFCCTRLYWSSLEPWRIVRYNMKITMRTCKPQESQDLGKNITVDHTKEKNVVDQVLREISQWHHDLNNSKDQSDDVKVNCDLFISPSKKNNSCQTDTLNVKAKRNFKFTEERKVAREVLDHILDSVCREVDDSLTDPQNSADLLPPELKDAIFEDLPHDLLDGISMQDIFPKLMNVEEVSTAETCFGTESLKEGKELGEEALLSSDIEAISVISNNQDISLKNIRSEAAIELASQTDLWFESNDCKDETSLLEDECFITNIPKEYLHIGTTKDIKRSKSDGIPQQIRRKLSCGSLSQHRSCSLTWSCKLDGPHKRRKGSRLAGRGSEDDSSRLITTAESAGDKAHRLQELRMPSIASTVAEGVRELKYCFEDDATSSEGAAGVRRRPTLPKEEGKENKCMSWNDRLLQKLPQLDGAIDSSSSSEEGSPPRDNYVSEFTPHRTLLYAPSVIEANEEEPVRCDRCHRTYRTRTSFERHLPTCSSDFILSTSESDSENARSSEEEGVKYQPTTISSSKSVFSPQKNVISSGQSCIIEESPTQLLNQPSECLNNVKPVFDSNIIPTTKSQTKQKPIPKPILINGRQRGRAVNKQKLSAIRQQNHSSMMNHSLSPHSQQVHPIIHCQPQSNPQQQSPTVIMQQMASPNMMAAYIDAFQQQTGQSLQYIATVDAHNNGYNKAQFITAAPNTLLSGTYQLPEGFVGLQNGGISVIPSMQLAATPSTVLGTLIQPQPTLQCGVVSADQMVLGSTGGMFLTAQPMYYGLETIVSNTVMQSSQFVSASVPGVMAASSSFSTTTQVFQASKLEPIIDVPSGFVIVNPHAPLADTTLGSSDIITCTPSTVSMNVSPSVTVPQPPPLPPPPAPPPPPPPPPPPQVHIPISQPPPLPTPRPSVPLIQPNVQTSQAPWRYNYNSPQNVYMASPKDNDHYTSSASQHLRATFPVEKCSCRKSETLNFKPPVTLPIYVSSPHTASTTRTQSSITEQKSVSSASVQTSAPVTLARQPVTPIQRQTRLIPELSPQSKKIPEKTNKVNGTFNNSNNMMVLSQAKNNTNKSNPLRFVLHKQTQDGVYKVDNLNPCKLENNKVIPTTSSNNINNININGNKTIINTGMQGFSIKSLKMKPLVCVSHEISKKEVTTIPVPKIQDSANNESKESPPNRSNGITPHQNVKIIVPLKDKKLPNDYLPNVTYEIHSQDGFVCKSSSITEVWQKVFEAVQEARKAHKMPPLPRNPFDGTVNGLQMLGLKHNGLRYLVEQLPGAARCFKYKPRFHKQPPIGVDKESRPCENLSGCARAERFKTRSPYDMFGWLASRHRKPPKLLTPTDNDSAISNRRATSTNLPMAMRFRYLKETSKEAVGVYRSHIHGRGLFCLRNIELGEMVIEYAGEVIRSTLTDKREKYYESKDIGCYMFRIDDHLVVDATMRGNAARFINHSCEPNCYSRVVDILGMKHILIFALRRIHQGEELTYDYKFPFEDDKIPCTCGSRKCRKYLN</sequence>
<dbReference type="Proteomes" id="UP001153148">
    <property type="component" value="Unassembled WGS sequence"/>
</dbReference>
<keyword evidence="3" id="KW-0808">Transferase</keyword>
<dbReference type="PROSITE" id="PS51805">
    <property type="entry name" value="EPHD"/>
    <property type="match status" value="1"/>
</dbReference>
<evidence type="ECO:0000256" key="4">
    <source>
        <dbReference type="ARBA" id="ARBA00022691"/>
    </source>
</evidence>
<dbReference type="InterPro" id="IPR001965">
    <property type="entry name" value="Znf_PHD"/>
</dbReference>
<dbReference type="InterPro" id="IPR003888">
    <property type="entry name" value="FYrich_N"/>
</dbReference>
<evidence type="ECO:0000313" key="22">
    <source>
        <dbReference type="Proteomes" id="UP001153148"/>
    </source>
</evidence>
<feature type="compositionally biased region" description="Acidic residues" evidence="15">
    <location>
        <begin position="176"/>
        <end position="189"/>
    </location>
</feature>
<reference evidence="21" key="1">
    <citation type="submission" date="2021-03" db="EMBL/GenBank/DDBJ databases">
        <authorList>
            <person name="Tran Van P."/>
        </authorList>
    </citation>
    <scope>NUCLEOTIDE SEQUENCE</scope>
</reference>
<dbReference type="PROSITE" id="PS50868">
    <property type="entry name" value="POST_SET"/>
    <property type="match status" value="1"/>
</dbReference>
<feature type="region of interest" description="Disordered" evidence="15">
    <location>
        <begin position="2721"/>
        <end position="2745"/>
    </location>
</feature>
<feature type="region of interest" description="Disordered" evidence="15">
    <location>
        <begin position="428"/>
        <end position="495"/>
    </location>
</feature>
<organism evidence="21 22">
    <name type="scientific">Timema podura</name>
    <name type="common">Walking stick</name>
    <dbReference type="NCBI Taxonomy" id="61482"/>
    <lineage>
        <taxon>Eukaryota</taxon>
        <taxon>Metazoa</taxon>
        <taxon>Ecdysozoa</taxon>
        <taxon>Arthropoda</taxon>
        <taxon>Hexapoda</taxon>
        <taxon>Insecta</taxon>
        <taxon>Pterygota</taxon>
        <taxon>Neoptera</taxon>
        <taxon>Polyneoptera</taxon>
        <taxon>Phasmatodea</taxon>
        <taxon>Timematodea</taxon>
        <taxon>Timematoidea</taxon>
        <taxon>Timematidae</taxon>
        <taxon>Timema</taxon>
    </lineage>
</organism>
<dbReference type="InterPro" id="IPR001628">
    <property type="entry name" value="Znf_hrmn_rcpt"/>
</dbReference>
<dbReference type="SUPFAM" id="SSF57903">
    <property type="entry name" value="FYVE/PHD zinc finger"/>
    <property type="match status" value="1"/>
</dbReference>
<evidence type="ECO:0000256" key="6">
    <source>
        <dbReference type="ARBA" id="ARBA00022737"/>
    </source>
</evidence>
<dbReference type="PANTHER" id="PTHR45838:SF4">
    <property type="entry name" value="HISTONE-LYSINE N-METHYLTRANSFERASE TRITHORAX"/>
    <property type="match status" value="1"/>
</dbReference>
<evidence type="ECO:0000259" key="17">
    <source>
        <dbReference type="PROSITE" id="PS50280"/>
    </source>
</evidence>
<evidence type="ECO:0000259" key="19">
    <source>
        <dbReference type="PROSITE" id="PS51030"/>
    </source>
</evidence>
<feature type="region of interest" description="Disordered" evidence="15">
    <location>
        <begin position="1999"/>
        <end position="2019"/>
    </location>
</feature>
<evidence type="ECO:0000256" key="15">
    <source>
        <dbReference type="SAM" id="MobiDB-lite"/>
    </source>
</evidence>
<evidence type="ECO:0000256" key="2">
    <source>
        <dbReference type="ARBA" id="ARBA00022603"/>
    </source>
</evidence>
<evidence type="ECO:0000256" key="5">
    <source>
        <dbReference type="ARBA" id="ARBA00022723"/>
    </source>
</evidence>
<keyword evidence="10" id="KW-0805">Transcription regulation</keyword>
<dbReference type="Pfam" id="PF05965">
    <property type="entry name" value="FYRC"/>
    <property type="match status" value="1"/>
</dbReference>
<keyword evidence="6" id="KW-0677">Repeat</keyword>
<dbReference type="SUPFAM" id="SSF82199">
    <property type="entry name" value="SET domain"/>
    <property type="match status" value="1"/>
</dbReference>
<feature type="compositionally biased region" description="Basic and acidic residues" evidence="15">
    <location>
        <begin position="548"/>
        <end position="560"/>
    </location>
</feature>
<dbReference type="PROSITE" id="PS50016">
    <property type="entry name" value="ZF_PHD_2"/>
    <property type="match status" value="1"/>
</dbReference>
<evidence type="ECO:0000256" key="7">
    <source>
        <dbReference type="ARBA" id="ARBA00022771"/>
    </source>
</evidence>